<gene>
    <name evidence="2" type="ORF">GC093_21275</name>
</gene>
<sequence length="347" mass="37910">MYVFTGCMNAELSPSLYLCEFHEEDGSLTLVNSYSDMSKSSYLAVDASRNTVYAVGMDFENEGAAASYLFNPDTKTLQLVSKQATLGKNPIYISTDPDSTVLFAANFAGGSITALPLKPEGIMEDVSCCISFEVHHIGVGSKNKSHPHSIVVDPTNRYVVVPDLGTDRLYIYEIDYAHYDLKLKQTLFVEPGSGPRHFVFHPTKPCAYMINEYNSTITVFTYDASQCGLEIVQTVSTLPMGFDGINKCADILISPCGKYVYGSNRGHDSIVQFRISESGFLTYVEHISSGGKKPRSMAASPSGKYLLVANEGDNHVATFVIDQQTGSLTPASHLSLESSPICIKFMI</sequence>
<name>A0A972K490_9BACL</name>
<dbReference type="EMBL" id="WHOD01000079">
    <property type="protein sequence ID" value="NOU95737.1"/>
    <property type="molecule type" value="Genomic_DNA"/>
</dbReference>
<dbReference type="SUPFAM" id="SSF51004">
    <property type="entry name" value="C-terminal (heme d1) domain of cytochrome cd1-nitrite reductase"/>
    <property type="match status" value="1"/>
</dbReference>
<comment type="similarity">
    <text evidence="1">Belongs to the cycloisomerase 2 family.</text>
</comment>
<dbReference type="Gene3D" id="2.130.10.10">
    <property type="entry name" value="YVTN repeat-like/Quinoprotein amine dehydrogenase"/>
    <property type="match status" value="1"/>
</dbReference>
<dbReference type="PANTHER" id="PTHR30344">
    <property type="entry name" value="6-PHOSPHOGLUCONOLACTONASE-RELATED"/>
    <property type="match status" value="1"/>
</dbReference>
<reference evidence="2" key="1">
    <citation type="submission" date="2019-10" db="EMBL/GenBank/DDBJ databases">
        <title>Description of Paenibacillus glebae sp. nov.</title>
        <authorList>
            <person name="Carlier A."/>
            <person name="Qi S."/>
        </authorList>
    </citation>
    <scope>NUCLEOTIDE SEQUENCE</scope>
    <source>
        <strain evidence="2">LMG 31456</strain>
    </source>
</reference>
<accession>A0A972K490</accession>
<evidence type="ECO:0000256" key="1">
    <source>
        <dbReference type="ARBA" id="ARBA00005564"/>
    </source>
</evidence>
<dbReference type="PANTHER" id="PTHR30344:SF1">
    <property type="entry name" value="6-PHOSPHOGLUCONOLACTONASE"/>
    <property type="match status" value="1"/>
</dbReference>
<evidence type="ECO:0000313" key="2">
    <source>
        <dbReference type="EMBL" id="NOU95737.1"/>
    </source>
</evidence>
<protein>
    <submittedName>
        <fullName evidence="2">Beta-propeller fold lactonase family protein</fullName>
    </submittedName>
</protein>
<comment type="caution">
    <text evidence="2">The sequence shown here is derived from an EMBL/GenBank/DDBJ whole genome shotgun (WGS) entry which is preliminary data.</text>
</comment>
<dbReference type="InterPro" id="IPR019405">
    <property type="entry name" value="Lactonase_7-beta_prop"/>
</dbReference>
<keyword evidence="3" id="KW-1185">Reference proteome</keyword>
<dbReference type="InterPro" id="IPR015943">
    <property type="entry name" value="WD40/YVTN_repeat-like_dom_sf"/>
</dbReference>
<dbReference type="Pfam" id="PF10282">
    <property type="entry name" value="Lactonase"/>
    <property type="match status" value="1"/>
</dbReference>
<dbReference type="AlphaFoldDB" id="A0A972K490"/>
<evidence type="ECO:0000313" key="3">
    <source>
        <dbReference type="Proteomes" id="UP000641588"/>
    </source>
</evidence>
<organism evidence="2 3">
    <name type="scientific">Paenibacillus foliorum</name>
    <dbReference type="NCBI Taxonomy" id="2654974"/>
    <lineage>
        <taxon>Bacteria</taxon>
        <taxon>Bacillati</taxon>
        <taxon>Bacillota</taxon>
        <taxon>Bacilli</taxon>
        <taxon>Bacillales</taxon>
        <taxon>Paenibacillaceae</taxon>
        <taxon>Paenibacillus</taxon>
    </lineage>
</organism>
<dbReference type="InterPro" id="IPR050282">
    <property type="entry name" value="Cycloisomerase_2"/>
</dbReference>
<dbReference type="GO" id="GO:0017057">
    <property type="term" value="F:6-phosphogluconolactonase activity"/>
    <property type="evidence" value="ECO:0007669"/>
    <property type="project" value="TreeGrafter"/>
</dbReference>
<dbReference type="RefSeq" id="WP_171653959.1">
    <property type="nucleotide sequence ID" value="NZ_WHOD01000079.1"/>
</dbReference>
<dbReference type="InterPro" id="IPR011048">
    <property type="entry name" value="Haem_d1_sf"/>
</dbReference>
<dbReference type="Proteomes" id="UP000641588">
    <property type="component" value="Unassembled WGS sequence"/>
</dbReference>
<proteinExistence type="inferred from homology"/>